<protein>
    <recommendedName>
        <fullName evidence="3">Isopentenyl phosphate kinase</fullName>
        <ecNumber evidence="2">2.7.4.26</ecNumber>
    </recommendedName>
</protein>
<dbReference type="InterPro" id="IPR024192">
    <property type="entry name" value="Fosfomycin_R_FomA-type"/>
</dbReference>
<dbReference type="Pfam" id="PF00696">
    <property type="entry name" value="AA_kinase"/>
    <property type="match status" value="1"/>
</dbReference>
<dbReference type="GO" id="GO:0016114">
    <property type="term" value="P:terpenoid biosynthetic process"/>
    <property type="evidence" value="ECO:0007669"/>
    <property type="project" value="TreeGrafter"/>
</dbReference>
<keyword evidence="5" id="KW-0547">Nucleotide-binding</keyword>
<keyword evidence="4" id="KW-0808">Transferase</keyword>
<dbReference type="InterPro" id="IPR036393">
    <property type="entry name" value="AceGlu_kinase-like_sf"/>
</dbReference>
<evidence type="ECO:0000259" key="10">
    <source>
        <dbReference type="Pfam" id="PF00696"/>
    </source>
</evidence>
<dbReference type="AlphaFoldDB" id="A0A6A9QM66"/>
<dbReference type="Gene3D" id="3.40.1160.10">
    <property type="entry name" value="Acetylglutamate kinase-like"/>
    <property type="match status" value="1"/>
</dbReference>
<keyword evidence="6 11" id="KW-0418">Kinase</keyword>
<dbReference type="GO" id="GO:0016301">
    <property type="term" value="F:kinase activity"/>
    <property type="evidence" value="ECO:0007669"/>
    <property type="project" value="UniProtKB-KW"/>
</dbReference>
<comment type="similarity">
    <text evidence="1">Belongs to the isopentenyl phosphate kinase family.</text>
</comment>
<evidence type="ECO:0000256" key="5">
    <source>
        <dbReference type="ARBA" id="ARBA00022741"/>
    </source>
</evidence>
<evidence type="ECO:0000256" key="8">
    <source>
        <dbReference type="ARBA" id="ARBA00023229"/>
    </source>
</evidence>
<evidence type="ECO:0000256" key="1">
    <source>
        <dbReference type="ARBA" id="ARBA00010540"/>
    </source>
</evidence>
<proteinExistence type="inferred from homology"/>
<comment type="caution">
    <text evidence="11">The sequence shown here is derived from an EMBL/GenBank/DDBJ whole genome shotgun (WGS) entry which is preliminary data.</text>
</comment>
<evidence type="ECO:0000256" key="4">
    <source>
        <dbReference type="ARBA" id="ARBA00022679"/>
    </source>
</evidence>
<gene>
    <name evidence="11" type="ORF">GC250_04940</name>
</gene>
<evidence type="ECO:0000313" key="12">
    <source>
        <dbReference type="Proteomes" id="UP000470772"/>
    </source>
</evidence>
<evidence type="ECO:0000256" key="9">
    <source>
        <dbReference type="ARBA" id="ARBA00049063"/>
    </source>
</evidence>
<dbReference type="EC" id="2.7.4.26" evidence="2"/>
<evidence type="ECO:0000256" key="2">
    <source>
        <dbReference type="ARBA" id="ARBA00012908"/>
    </source>
</evidence>
<accession>A0A6A9QM66</accession>
<evidence type="ECO:0000313" key="11">
    <source>
        <dbReference type="EMBL" id="MUN28798.1"/>
    </source>
</evidence>
<sequence length="247" mass="26731">MERDVFRTYYVNIYGEVGLGSGGHVSDWVVKLGGSVITCKDIPYCFRLDVMNNIAKQILRISEGSKVVLVHGGGSFGHYEASISDSSRTSRTSHSMITLNFLVNSVLRDQNIPTYTVPGRFFSMNAVNDVLSNGMIPVIFGDILANGMVISGDDITIEIARNGYKAIFLTDVEGIMNSDGKVLECVESTDEFPLIDSNVSDVTGGILTKVRKILEAGINAIIANPGDENILRITSGIRVGTRVGKCD</sequence>
<comment type="catalytic activity">
    <reaction evidence="9">
        <text>isopentenyl phosphate + ATP = isopentenyl diphosphate + ADP</text>
        <dbReference type="Rhea" id="RHEA:33963"/>
        <dbReference type="ChEBI" id="CHEBI:30616"/>
        <dbReference type="ChEBI" id="CHEBI:65078"/>
        <dbReference type="ChEBI" id="CHEBI:128769"/>
        <dbReference type="ChEBI" id="CHEBI:456216"/>
        <dbReference type="EC" id="2.7.4.26"/>
    </reaction>
</comment>
<name>A0A6A9QM66_SULME</name>
<keyword evidence="7" id="KW-0067">ATP-binding</keyword>
<keyword evidence="12" id="KW-1185">Reference proteome</keyword>
<dbReference type="GO" id="GO:0005524">
    <property type="term" value="F:ATP binding"/>
    <property type="evidence" value="ECO:0007669"/>
    <property type="project" value="UniProtKB-KW"/>
</dbReference>
<dbReference type="Proteomes" id="UP000470772">
    <property type="component" value="Unassembled WGS sequence"/>
</dbReference>
<feature type="domain" description="Aspartate/glutamate/uridylate kinase" evidence="10">
    <location>
        <begin position="28"/>
        <end position="220"/>
    </location>
</feature>
<dbReference type="GO" id="GO:0005829">
    <property type="term" value="C:cytosol"/>
    <property type="evidence" value="ECO:0007669"/>
    <property type="project" value="TreeGrafter"/>
</dbReference>
<reference evidence="11 12" key="1">
    <citation type="submission" date="2019-10" db="EMBL/GenBank/DDBJ databases">
        <title>Sequencing and Assembly of Multiple Reported Metal-Biooxidizing Members of the Extremely Thermoacidophilic Archaeal Family Sulfolobaceae.</title>
        <authorList>
            <person name="Counts J.A."/>
            <person name="Kelly R.M."/>
        </authorList>
    </citation>
    <scope>NUCLEOTIDE SEQUENCE [LARGE SCALE GENOMIC DNA]</scope>
    <source>
        <strain evidence="11 12">DSM 6482</strain>
    </source>
</reference>
<dbReference type="PANTHER" id="PTHR43654">
    <property type="entry name" value="GLUTAMATE 5-KINASE"/>
    <property type="match status" value="1"/>
</dbReference>
<dbReference type="InterPro" id="IPR001048">
    <property type="entry name" value="Asp/Glu/Uridylate_kinase"/>
</dbReference>
<dbReference type="PANTHER" id="PTHR43654:SF1">
    <property type="entry name" value="ISOPENTENYL PHOSPHATE KINASE"/>
    <property type="match status" value="1"/>
</dbReference>
<evidence type="ECO:0000256" key="6">
    <source>
        <dbReference type="ARBA" id="ARBA00022777"/>
    </source>
</evidence>
<dbReference type="GO" id="GO:0102043">
    <property type="term" value="F:isopentenyl phosphate kinase activity"/>
    <property type="evidence" value="ECO:0007669"/>
    <property type="project" value="UniProtKB-EC"/>
</dbReference>
<dbReference type="NCBIfam" id="NF040647">
    <property type="entry name" value="IPPK_Arch"/>
    <property type="match status" value="1"/>
</dbReference>
<dbReference type="SUPFAM" id="SSF53633">
    <property type="entry name" value="Carbamate kinase-like"/>
    <property type="match status" value="1"/>
</dbReference>
<dbReference type="EMBL" id="WGGD01000005">
    <property type="protein sequence ID" value="MUN28798.1"/>
    <property type="molecule type" value="Genomic_DNA"/>
</dbReference>
<evidence type="ECO:0000256" key="3">
    <source>
        <dbReference type="ARBA" id="ARBA00017267"/>
    </source>
</evidence>
<keyword evidence="8" id="KW-0414">Isoprene biosynthesis</keyword>
<organism evidence="11 12">
    <name type="scientific">Sulfuracidifex metallicus DSM 6482 = JCM 9184</name>
    <dbReference type="NCBI Taxonomy" id="523847"/>
    <lineage>
        <taxon>Archaea</taxon>
        <taxon>Thermoproteota</taxon>
        <taxon>Thermoprotei</taxon>
        <taxon>Sulfolobales</taxon>
        <taxon>Sulfolobaceae</taxon>
        <taxon>Sulfuracidifex</taxon>
    </lineage>
</organism>
<evidence type="ECO:0000256" key="7">
    <source>
        <dbReference type="ARBA" id="ARBA00022840"/>
    </source>
</evidence>